<keyword evidence="3" id="KW-0029">Amino-acid transport</keyword>
<feature type="non-terminal residue" evidence="5">
    <location>
        <position position="174"/>
    </location>
</feature>
<dbReference type="PANTHER" id="PTHR43820">
    <property type="entry name" value="HIGH-AFFINITY BRANCHED-CHAIN AMINO ACID TRANSPORT ATP-BINDING PROTEIN LIVF"/>
    <property type="match status" value="1"/>
</dbReference>
<dbReference type="GO" id="GO:0016887">
    <property type="term" value="F:ATP hydrolysis activity"/>
    <property type="evidence" value="ECO:0007669"/>
    <property type="project" value="InterPro"/>
</dbReference>
<evidence type="ECO:0000256" key="3">
    <source>
        <dbReference type="ARBA" id="ARBA00022970"/>
    </source>
</evidence>
<dbReference type="PROSITE" id="PS00211">
    <property type="entry name" value="ABC_TRANSPORTER_1"/>
    <property type="match status" value="1"/>
</dbReference>
<proteinExistence type="inferred from homology"/>
<dbReference type="EMBL" id="UINC01138672">
    <property type="protein sequence ID" value="SVD24763.1"/>
    <property type="molecule type" value="Genomic_DNA"/>
</dbReference>
<dbReference type="CDD" id="cd03224">
    <property type="entry name" value="ABC_TM1139_LivF_branched"/>
    <property type="match status" value="1"/>
</dbReference>
<evidence type="ECO:0000256" key="1">
    <source>
        <dbReference type="ARBA" id="ARBA00005417"/>
    </source>
</evidence>
<dbReference type="PROSITE" id="PS50893">
    <property type="entry name" value="ABC_TRANSPORTER_2"/>
    <property type="match status" value="1"/>
</dbReference>
<gene>
    <name evidence="5" type="ORF">METZ01_LOCUS377617</name>
</gene>
<dbReference type="Pfam" id="PF00005">
    <property type="entry name" value="ABC_tran"/>
    <property type="match status" value="1"/>
</dbReference>
<evidence type="ECO:0000259" key="4">
    <source>
        <dbReference type="PROSITE" id="PS50893"/>
    </source>
</evidence>
<dbReference type="InterPro" id="IPR027417">
    <property type="entry name" value="P-loop_NTPase"/>
</dbReference>
<dbReference type="InterPro" id="IPR003439">
    <property type="entry name" value="ABC_transporter-like_ATP-bd"/>
</dbReference>
<organism evidence="5">
    <name type="scientific">marine metagenome</name>
    <dbReference type="NCBI Taxonomy" id="408172"/>
    <lineage>
        <taxon>unclassified sequences</taxon>
        <taxon>metagenomes</taxon>
        <taxon>ecological metagenomes</taxon>
    </lineage>
</organism>
<accession>A0A382TS33</accession>
<sequence length="174" mass="19081">MSIKGLHVSYGTKEVLRGIDYEVSEREVVAVLGANGSGKSTSLNTISGFVAALAGKVVFDGIDITNMPAHKIYRLGVIQVSQSRDLFPFLTVEHNLRLGGVIRNRAEIEMQLEKVFSYFPRLKERRKQLARTLSGGEQQMVAIGRAVMAKPRLLLLDEPSGGLAPQFINEIGTI</sequence>
<dbReference type="InterPro" id="IPR017871">
    <property type="entry name" value="ABC_transporter-like_CS"/>
</dbReference>
<dbReference type="SUPFAM" id="SSF52540">
    <property type="entry name" value="P-loop containing nucleoside triphosphate hydrolases"/>
    <property type="match status" value="1"/>
</dbReference>
<reference evidence="5" key="1">
    <citation type="submission" date="2018-05" db="EMBL/GenBank/DDBJ databases">
        <authorList>
            <person name="Lanie J.A."/>
            <person name="Ng W.-L."/>
            <person name="Kazmierczak K.M."/>
            <person name="Andrzejewski T.M."/>
            <person name="Davidsen T.M."/>
            <person name="Wayne K.J."/>
            <person name="Tettelin H."/>
            <person name="Glass J.I."/>
            <person name="Rusch D."/>
            <person name="Podicherti R."/>
            <person name="Tsui H.-C.T."/>
            <person name="Winkler M.E."/>
        </authorList>
    </citation>
    <scope>NUCLEOTIDE SEQUENCE</scope>
</reference>
<dbReference type="GO" id="GO:0015658">
    <property type="term" value="F:branched-chain amino acid transmembrane transporter activity"/>
    <property type="evidence" value="ECO:0007669"/>
    <property type="project" value="TreeGrafter"/>
</dbReference>
<dbReference type="AlphaFoldDB" id="A0A382TS33"/>
<name>A0A382TS33_9ZZZZ</name>
<dbReference type="GO" id="GO:0005524">
    <property type="term" value="F:ATP binding"/>
    <property type="evidence" value="ECO:0007669"/>
    <property type="project" value="InterPro"/>
</dbReference>
<evidence type="ECO:0000313" key="5">
    <source>
        <dbReference type="EMBL" id="SVD24763.1"/>
    </source>
</evidence>
<protein>
    <recommendedName>
        <fullName evidence="4">ABC transporter domain-containing protein</fullName>
    </recommendedName>
</protein>
<feature type="domain" description="ABC transporter" evidence="4">
    <location>
        <begin position="1"/>
        <end position="174"/>
    </location>
</feature>
<evidence type="ECO:0000256" key="2">
    <source>
        <dbReference type="ARBA" id="ARBA00022448"/>
    </source>
</evidence>
<keyword evidence="2" id="KW-0813">Transport</keyword>
<dbReference type="Gene3D" id="3.40.50.300">
    <property type="entry name" value="P-loop containing nucleotide triphosphate hydrolases"/>
    <property type="match status" value="1"/>
</dbReference>
<comment type="similarity">
    <text evidence="1">Belongs to the ABC transporter superfamily.</text>
</comment>
<dbReference type="PANTHER" id="PTHR43820:SF4">
    <property type="entry name" value="HIGH-AFFINITY BRANCHED-CHAIN AMINO ACID TRANSPORT ATP-BINDING PROTEIN LIVF"/>
    <property type="match status" value="1"/>
</dbReference>
<dbReference type="InterPro" id="IPR052156">
    <property type="entry name" value="BCAA_Transport_ATP-bd_LivF"/>
</dbReference>
<dbReference type="GO" id="GO:0015807">
    <property type="term" value="P:L-amino acid transport"/>
    <property type="evidence" value="ECO:0007669"/>
    <property type="project" value="TreeGrafter"/>
</dbReference>